<dbReference type="EC" id="2.3.1.225" evidence="7"/>
<feature type="transmembrane region" description="Helical" evidence="7">
    <location>
        <begin position="37"/>
        <end position="59"/>
    </location>
</feature>
<evidence type="ECO:0000256" key="3">
    <source>
        <dbReference type="ARBA" id="ARBA00022692"/>
    </source>
</evidence>
<dbReference type="EMBL" id="KV918819">
    <property type="protein sequence ID" value="OSX78179.1"/>
    <property type="molecule type" value="Genomic_DNA"/>
</dbReference>
<feature type="region of interest" description="Disordered" evidence="8">
    <location>
        <begin position="102"/>
        <end position="125"/>
    </location>
</feature>
<feature type="transmembrane region" description="Helical" evidence="7">
    <location>
        <begin position="357"/>
        <end position="384"/>
    </location>
</feature>
<keyword evidence="11" id="KW-1185">Reference proteome</keyword>
<evidence type="ECO:0000256" key="1">
    <source>
        <dbReference type="ARBA" id="ARBA00004141"/>
    </source>
</evidence>
<comment type="domain">
    <text evidence="7">The DHHC domain is required for palmitoyltransferase activity.</text>
</comment>
<comment type="catalytic activity">
    <reaction evidence="7">
        <text>L-cysteinyl-[protein] + hexadecanoyl-CoA = S-hexadecanoyl-L-cysteinyl-[protein] + CoA</text>
        <dbReference type="Rhea" id="RHEA:36683"/>
        <dbReference type="Rhea" id="RHEA-COMP:10131"/>
        <dbReference type="Rhea" id="RHEA-COMP:11032"/>
        <dbReference type="ChEBI" id="CHEBI:29950"/>
        <dbReference type="ChEBI" id="CHEBI:57287"/>
        <dbReference type="ChEBI" id="CHEBI:57379"/>
        <dbReference type="ChEBI" id="CHEBI:74151"/>
        <dbReference type="EC" id="2.3.1.225"/>
    </reaction>
</comment>
<keyword evidence="5 7" id="KW-0472">Membrane</keyword>
<evidence type="ECO:0000259" key="9">
    <source>
        <dbReference type="Pfam" id="PF01529"/>
    </source>
</evidence>
<dbReference type="Proteomes" id="UP000218209">
    <property type="component" value="Unassembled WGS sequence"/>
</dbReference>
<gene>
    <name evidence="10" type="ORF">BU14_0118s0030</name>
</gene>
<reference evidence="10 11" key="1">
    <citation type="submission" date="2017-03" db="EMBL/GenBank/DDBJ databases">
        <title>WGS assembly of Porphyra umbilicalis.</title>
        <authorList>
            <person name="Brawley S.H."/>
            <person name="Blouin N.A."/>
            <person name="Ficko-Blean E."/>
            <person name="Wheeler G.L."/>
            <person name="Lohr M."/>
            <person name="Goodson H.V."/>
            <person name="Jenkins J.W."/>
            <person name="Blaby-Haas C.E."/>
            <person name="Helliwell K.E."/>
            <person name="Chan C."/>
            <person name="Marriage T."/>
            <person name="Bhattacharya D."/>
            <person name="Klein A.S."/>
            <person name="Badis Y."/>
            <person name="Brodie J."/>
            <person name="Cao Y."/>
            <person name="Collen J."/>
            <person name="Dittami S.M."/>
            <person name="Gachon C.M."/>
            <person name="Green B.R."/>
            <person name="Karpowicz S."/>
            <person name="Kim J.W."/>
            <person name="Kudahl U."/>
            <person name="Lin S."/>
            <person name="Michel G."/>
            <person name="Mittag M."/>
            <person name="Olson B.J."/>
            <person name="Pangilinan J."/>
            <person name="Peng Y."/>
            <person name="Qiu H."/>
            <person name="Shu S."/>
            <person name="Singer J.T."/>
            <person name="Smith A.G."/>
            <person name="Sprecher B.N."/>
            <person name="Wagner V."/>
            <person name="Wang W."/>
            <person name="Wang Z.-Y."/>
            <person name="Yan J."/>
            <person name="Yarish C."/>
            <person name="Zoeuner-Riek S."/>
            <person name="Zhuang Y."/>
            <person name="Zou Y."/>
            <person name="Lindquist E.A."/>
            <person name="Grimwood J."/>
            <person name="Barry K."/>
            <person name="Rokhsar D.S."/>
            <person name="Schmutz J."/>
            <person name="Stiller J.W."/>
            <person name="Grossman A.R."/>
            <person name="Prochnik S.E."/>
        </authorList>
    </citation>
    <scope>NUCLEOTIDE SEQUENCE [LARGE SCALE GENOMIC DNA]</scope>
    <source>
        <strain evidence="10">4086291</strain>
    </source>
</reference>
<dbReference type="GO" id="GO:0019706">
    <property type="term" value="F:protein-cysteine S-palmitoyltransferase activity"/>
    <property type="evidence" value="ECO:0007669"/>
    <property type="project" value="UniProtKB-EC"/>
</dbReference>
<evidence type="ECO:0000256" key="8">
    <source>
        <dbReference type="SAM" id="MobiDB-lite"/>
    </source>
</evidence>
<evidence type="ECO:0000256" key="5">
    <source>
        <dbReference type="ARBA" id="ARBA00023136"/>
    </source>
</evidence>
<feature type="domain" description="Palmitoyltransferase DHHC" evidence="9">
    <location>
        <begin position="218"/>
        <end position="395"/>
    </location>
</feature>
<evidence type="ECO:0000256" key="6">
    <source>
        <dbReference type="ARBA" id="ARBA00023315"/>
    </source>
</evidence>
<dbReference type="AlphaFoldDB" id="A0A1X6PB90"/>
<feature type="transmembrane region" description="Helical" evidence="7">
    <location>
        <begin position="263"/>
        <end position="287"/>
    </location>
</feature>
<feature type="region of interest" description="Disordered" evidence="8">
    <location>
        <begin position="162"/>
        <end position="195"/>
    </location>
</feature>
<evidence type="ECO:0000256" key="4">
    <source>
        <dbReference type="ARBA" id="ARBA00022989"/>
    </source>
</evidence>
<name>A0A1X6PB90_PORUM</name>
<dbReference type="Pfam" id="PF01529">
    <property type="entry name" value="DHHC"/>
    <property type="match status" value="1"/>
</dbReference>
<evidence type="ECO:0000256" key="2">
    <source>
        <dbReference type="ARBA" id="ARBA00022679"/>
    </source>
</evidence>
<dbReference type="InterPro" id="IPR039859">
    <property type="entry name" value="PFA4/ZDH16/20/ERF2-like"/>
</dbReference>
<keyword evidence="3 7" id="KW-0812">Transmembrane</keyword>
<dbReference type="InterPro" id="IPR001594">
    <property type="entry name" value="Palmitoyltrfase_DHHC"/>
</dbReference>
<organism evidence="10 11">
    <name type="scientific">Porphyra umbilicalis</name>
    <name type="common">Purple laver</name>
    <name type="synonym">Red alga</name>
    <dbReference type="NCBI Taxonomy" id="2786"/>
    <lineage>
        <taxon>Eukaryota</taxon>
        <taxon>Rhodophyta</taxon>
        <taxon>Bangiophyceae</taxon>
        <taxon>Bangiales</taxon>
        <taxon>Bangiaceae</taxon>
        <taxon>Porphyra</taxon>
    </lineage>
</organism>
<feature type="transmembrane region" description="Helical" evidence="7">
    <location>
        <begin position="71"/>
        <end position="94"/>
    </location>
</feature>
<comment type="subcellular location">
    <subcellularLocation>
        <location evidence="1">Membrane</location>
        <topology evidence="1">Multi-pass membrane protein</topology>
    </subcellularLocation>
</comment>
<proteinExistence type="inferred from homology"/>
<dbReference type="OrthoDB" id="9909019at2759"/>
<protein>
    <recommendedName>
        <fullName evidence="7">Palmitoyltransferase</fullName>
        <ecNumber evidence="7">2.3.1.225</ecNumber>
    </recommendedName>
</protein>
<evidence type="ECO:0000313" key="10">
    <source>
        <dbReference type="EMBL" id="OSX78179.1"/>
    </source>
</evidence>
<dbReference type="GO" id="GO:0016020">
    <property type="term" value="C:membrane"/>
    <property type="evidence" value="ECO:0007669"/>
    <property type="project" value="UniProtKB-SubCell"/>
</dbReference>
<evidence type="ECO:0000313" key="11">
    <source>
        <dbReference type="Proteomes" id="UP000218209"/>
    </source>
</evidence>
<keyword evidence="6 7" id="KW-0012">Acyltransferase</keyword>
<dbReference type="PANTHER" id="PTHR12246">
    <property type="entry name" value="PALMITOYLTRANSFERASE ZDHHC16"/>
    <property type="match status" value="1"/>
</dbReference>
<comment type="similarity">
    <text evidence="7">Belongs to the DHHC palmitoyltransferase family.</text>
</comment>
<evidence type="ECO:0000256" key="7">
    <source>
        <dbReference type="RuleBase" id="RU079119"/>
    </source>
</evidence>
<dbReference type="PROSITE" id="PS50216">
    <property type="entry name" value="DHHC"/>
    <property type="match status" value="1"/>
</dbReference>
<keyword evidence="4 7" id="KW-1133">Transmembrane helix</keyword>
<accession>A0A1X6PB90</accession>
<keyword evidence="2 7" id="KW-0808">Transferase</keyword>
<sequence length="454" mass="46978">MPPFDRSKFSAPYRGALAWAFPGVRIIRFRFGRLPSLIPVVLVLGIIGLSWGTTVFGALLPLLSSAPLRAVLGLAVFHPIVAAVIANYLLCVVVDPGSVPDDWRAPPPAPPGGAAGSTAQEGTAVAAGQEREMVVGCVPPSGGGVGGVDGAGEGVHDALLMEDSDSSGGPGTPMTTWERGADRSGSVTTGTGTAGGSGGGASFRYVHLVHERNADGGYRYCHKCASFKPDRTHHCRRCGFCVQKMDHDCVFISNCVGAGNHKFFLSFIFWAFVGTLFTTVVAGPAFFRILTGAGSHVGSRRSRHHAVHLLTTAVSEVAAAAVRVSTASGGGGGGNGSGSGGVVVGGPGPPPRADVTALILAGYILNTSFTFALGIFVAMHAYLLSHGRTTIEMYELADEARRASARAYDLGVWPNVVGTCGPHWYLWGMPTTLGLPGGGAGAVVWDRRRPTMGV</sequence>